<dbReference type="EMBL" id="SRMA01024207">
    <property type="protein sequence ID" value="TRZ00911.1"/>
    <property type="molecule type" value="Genomic_DNA"/>
</dbReference>
<dbReference type="GO" id="GO:0070652">
    <property type="term" value="C:HAUS complex"/>
    <property type="evidence" value="ECO:0007669"/>
    <property type="project" value="InterPro"/>
</dbReference>
<keyword evidence="4" id="KW-1185">Reference proteome</keyword>
<dbReference type="OrthoDB" id="5575722at2759"/>
<protein>
    <recommendedName>
        <fullName evidence="2">HAUS augmin-like complex subunit 6 N-terminal domain-containing protein</fullName>
    </recommendedName>
</protein>
<dbReference type="InterPro" id="IPR028163">
    <property type="entry name" value="HAUS_6_N"/>
</dbReference>
<dbReference type="Pfam" id="PF14661">
    <property type="entry name" value="HAUS6_N"/>
    <property type="match status" value="1"/>
</dbReference>
<keyword evidence="1" id="KW-0175">Coiled coil</keyword>
<reference evidence="3 4" key="1">
    <citation type="journal article" date="2019" name="Sci. Data">
        <title>Hybrid genome assembly and annotation of Danionella translucida.</title>
        <authorList>
            <person name="Kadobianskyi M."/>
            <person name="Schulze L."/>
            <person name="Schuelke M."/>
            <person name="Judkewitz B."/>
        </authorList>
    </citation>
    <scope>NUCLEOTIDE SEQUENCE [LARGE SCALE GENOMIC DNA]</scope>
    <source>
        <strain evidence="3 4">Bolton</strain>
    </source>
</reference>
<feature type="domain" description="HAUS augmin-like complex subunit 6 N-terminal" evidence="2">
    <location>
        <begin position="11"/>
        <end position="231"/>
    </location>
</feature>
<dbReference type="GO" id="GO:0008017">
    <property type="term" value="F:microtubule binding"/>
    <property type="evidence" value="ECO:0007669"/>
    <property type="project" value="TreeGrafter"/>
</dbReference>
<feature type="coiled-coil region" evidence="1">
    <location>
        <begin position="178"/>
        <end position="205"/>
    </location>
</feature>
<evidence type="ECO:0000313" key="4">
    <source>
        <dbReference type="Proteomes" id="UP000316079"/>
    </source>
</evidence>
<name>A0A553RFF2_9TELE</name>
<dbReference type="GO" id="GO:1990498">
    <property type="term" value="C:mitotic spindle microtubule"/>
    <property type="evidence" value="ECO:0007669"/>
    <property type="project" value="TreeGrafter"/>
</dbReference>
<evidence type="ECO:0000256" key="1">
    <source>
        <dbReference type="SAM" id="Coils"/>
    </source>
</evidence>
<gene>
    <name evidence="3" type="ORF">DNTS_001092</name>
</gene>
<dbReference type="PANTHER" id="PTHR16151:SF2">
    <property type="entry name" value="HAUS AUGMIN-LIKE COMPLEX SUBUNIT 6"/>
    <property type="match status" value="1"/>
</dbReference>
<dbReference type="Proteomes" id="UP000316079">
    <property type="component" value="Unassembled WGS sequence"/>
</dbReference>
<dbReference type="AlphaFoldDB" id="A0A553RFF2"/>
<comment type="caution">
    <text evidence="3">The sequence shown here is derived from an EMBL/GenBank/DDBJ whole genome shotgun (WGS) entry which is preliminary data.</text>
</comment>
<evidence type="ECO:0000313" key="3">
    <source>
        <dbReference type="EMBL" id="TRZ00911.1"/>
    </source>
</evidence>
<evidence type="ECO:0000259" key="2">
    <source>
        <dbReference type="Pfam" id="PF14661"/>
    </source>
</evidence>
<dbReference type="PANTHER" id="PTHR16151">
    <property type="entry name" value="HAUS AUGMIN-LIKE COMPLEX SUBUNIT 6"/>
    <property type="match status" value="1"/>
</dbReference>
<dbReference type="InterPro" id="IPR026797">
    <property type="entry name" value="HAUS_6"/>
</dbReference>
<organism evidence="3 4">
    <name type="scientific">Danionella cerebrum</name>
    <dbReference type="NCBI Taxonomy" id="2873325"/>
    <lineage>
        <taxon>Eukaryota</taxon>
        <taxon>Metazoa</taxon>
        <taxon>Chordata</taxon>
        <taxon>Craniata</taxon>
        <taxon>Vertebrata</taxon>
        <taxon>Euteleostomi</taxon>
        <taxon>Actinopterygii</taxon>
        <taxon>Neopterygii</taxon>
        <taxon>Teleostei</taxon>
        <taxon>Ostariophysi</taxon>
        <taxon>Cypriniformes</taxon>
        <taxon>Danionidae</taxon>
        <taxon>Danioninae</taxon>
        <taxon>Danionella</taxon>
    </lineage>
</organism>
<sequence length="742" mass="83745">MAELKMKSKDLYWMLLCLDFKPDDVSKSKHTILGINMFDKPNKEAFYIVIHFLFEKLDPARTKEVFRHCWPVNDRKRDAEFCKGAVTWLKEIASKVGDTFAPVAASQFRSACGLRFMNLMLCLAKYVLLQTIKTFITESSWVPEAAAVPASSREMEFKRFALVKRRFQRAMMEQDLVIQLYQKRAKDLENSLKDLNAEKAYYDALLEEHNSGSDLQEDIVTKTQKVRSLWSETDRILSTPAELQTVASVIHGQVDKYTLSGEDLSVKIPTALRERIEQGSHQWKDFKMYEEEQPVLLGLLAVFNKGLHILREEREKFKCLRVHLQSIGLEERPLLFKDGQRLGREDIGELKASIRSLQKNWESKWVHGLTSILEHDPVLDFVSPMPALSFEPALEASFETSVLSQYLCSLGDWCGEADTWVELNGALSITSTSIRKDHSAKTKAQIVDLECDNVTSQSSIRKAHSAKTKAQIVDLECDNLASQFAEAVITNSAKPKSDVDLGQLLNLISDPFTTGRQLCRTPESLSSYPIKDVRSSWRRAVEEGLAEKNEGSWNLCDNSPCFRNTMLEVNNSYKGSNSDVSFSCSPALALPDLQGASLNGTIPWDSLKMEALSYQNPSDLITFNISEEELPDHLENYGSFNSDCSTEGDFAHEQVEDLTRTHARSLSLIDVPLQSPQVGPKPLSEKSQNSFIMSPLHSAVFCSSEQKLFSLDLDKFESLSPPCPVENLHLPCLVELNLDEIE</sequence>
<accession>A0A553RFF2</accession>
<proteinExistence type="predicted"/>
<dbReference type="GO" id="GO:0051225">
    <property type="term" value="P:spindle assembly"/>
    <property type="evidence" value="ECO:0007669"/>
    <property type="project" value="InterPro"/>
</dbReference>